<dbReference type="RefSeq" id="WP_190880310.1">
    <property type="nucleotide sequence ID" value="NZ_CP159837.1"/>
</dbReference>
<dbReference type="EMBL" id="CP159837">
    <property type="protein sequence ID" value="XCM34628.1"/>
    <property type="molecule type" value="Genomic_DNA"/>
</dbReference>
<keyword evidence="1" id="KW-0812">Transmembrane</keyword>
<reference evidence="2" key="1">
    <citation type="submission" date="2024-07" db="EMBL/GenBank/DDBJ databases">
        <authorList>
            <person name="Kim Y.J."/>
            <person name="Jeong J.Y."/>
        </authorList>
    </citation>
    <scope>NUCLEOTIDE SEQUENCE</scope>
    <source>
        <strain evidence="2">GIHE-MW2</strain>
    </source>
</reference>
<proteinExistence type="predicted"/>
<sequence length="46" mass="5303">MSVPEYVYSIIGKIFWLCVAIAPWLFAFGDMGLGNEWDHRIQSNNL</sequence>
<keyword evidence="1" id="KW-1133">Transmembrane helix</keyword>
<gene>
    <name evidence="2" type="ORF">ABWT76_003240</name>
</gene>
<dbReference type="AlphaFoldDB" id="A0AAU8J7A2"/>
<keyword evidence="1" id="KW-0472">Membrane</keyword>
<protein>
    <submittedName>
        <fullName evidence="2">Uncharacterized protein</fullName>
    </submittedName>
</protein>
<evidence type="ECO:0000313" key="2">
    <source>
        <dbReference type="EMBL" id="XCM34628.1"/>
    </source>
</evidence>
<accession>A0AAU8J7A2</accession>
<feature type="transmembrane region" description="Helical" evidence="1">
    <location>
        <begin position="6"/>
        <end position="27"/>
    </location>
</feature>
<evidence type="ECO:0000256" key="1">
    <source>
        <dbReference type="SAM" id="Phobius"/>
    </source>
</evidence>
<name>A0AAU8J7A2_9CYAN</name>
<organism evidence="2">
    <name type="scientific">Planktothricoides raciborskii GIHE-MW2</name>
    <dbReference type="NCBI Taxonomy" id="2792601"/>
    <lineage>
        <taxon>Bacteria</taxon>
        <taxon>Bacillati</taxon>
        <taxon>Cyanobacteriota</taxon>
        <taxon>Cyanophyceae</taxon>
        <taxon>Oscillatoriophycideae</taxon>
        <taxon>Oscillatoriales</taxon>
        <taxon>Oscillatoriaceae</taxon>
        <taxon>Planktothricoides</taxon>
    </lineage>
</organism>